<gene>
    <name evidence="2" type="ORF">COV41_01490</name>
</gene>
<proteinExistence type="predicted"/>
<feature type="non-terminal residue" evidence="2">
    <location>
        <position position="499"/>
    </location>
</feature>
<organism evidence="2 3">
    <name type="scientific">Candidatus Brennerbacteria bacterium CG11_big_fil_rev_8_21_14_0_20_43_10</name>
    <dbReference type="NCBI Taxonomy" id="1974523"/>
    <lineage>
        <taxon>Bacteria</taxon>
        <taxon>Candidatus Brenneribacteriota</taxon>
    </lineage>
</organism>
<evidence type="ECO:0000313" key="3">
    <source>
        <dbReference type="Proteomes" id="UP000236846"/>
    </source>
</evidence>
<sequence length="499" mass="56924">MKKLKLIFVGIIFLCLPGLVSAAALGGKVKFFIDPNFDSTKREETIAQLIGISPRLYFYIDDSWWNSKNVYEQADIGNAINFLTAEFENKIYPTLTSNFGSEWKPGIDKDERITILIHPLAEEAAGYFNSGDEYSKLENPKSNEREMIYLNSQHLDKALLKSFLAHEFVHLITFNQKDKTYGVSEETWLNEARAEYVPTLVGYDEEFGGSNLQRRVKQFLEEPSNSITEWQNTSADYGSLNLFTQYLVDHYGVKILIDSLHSSKIGIPSINEALVKNGFQEDFSQIFTNWTITVLVNNCSLNEKYCYKNKNLKNFRLAPQTIFLPLIGESTLSIINTTKNWTGNWHKIIGGKNILKLEFQGDPKVKFRVPYLIEDLEGKTTINFLNLDKDQKATIFIPDFKTKNNALTIIPSVQSKLSSFNGLEPPIQFSFVVSIVERTPEQEQELIKKLLEQIDFLQKEIARVQAQINAILAKKIGTCTFSSDLYFGMMGNPDVRCLQ</sequence>
<keyword evidence="1" id="KW-0175">Coiled coil</keyword>
<evidence type="ECO:0000256" key="1">
    <source>
        <dbReference type="SAM" id="Coils"/>
    </source>
</evidence>
<dbReference type="EMBL" id="PCXE01000025">
    <property type="protein sequence ID" value="PIR26415.1"/>
    <property type="molecule type" value="Genomic_DNA"/>
</dbReference>
<dbReference type="Proteomes" id="UP000236846">
    <property type="component" value="Unassembled WGS sequence"/>
</dbReference>
<reference evidence="2 3" key="1">
    <citation type="submission" date="2017-09" db="EMBL/GenBank/DDBJ databases">
        <title>Depth-based differentiation of microbial function through sediment-hosted aquifers and enrichment of novel symbionts in the deep terrestrial subsurface.</title>
        <authorList>
            <person name="Probst A.J."/>
            <person name="Ladd B."/>
            <person name="Jarett J.K."/>
            <person name="Geller-Mcgrath D.E."/>
            <person name="Sieber C.M."/>
            <person name="Emerson J.B."/>
            <person name="Anantharaman K."/>
            <person name="Thomas B.C."/>
            <person name="Malmstrom R."/>
            <person name="Stieglmeier M."/>
            <person name="Klingl A."/>
            <person name="Woyke T."/>
            <person name="Ryan C.M."/>
            <person name="Banfield J.F."/>
        </authorList>
    </citation>
    <scope>NUCLEOTIDE SEQUENCE [LARGE SCALE GENOMIC DNA]</scope>
    <source>
        <strain evidence="2">CG11_big_fil_rev_8_21_14_0_20_43_10</strain>
    </source>
</reference>
<name>A0A2H0PYR5_9BACT</name>
<feature type="coiled-coil region" evidence="1">
    <location>
        <begin position="447"/>
        <end position="474"/>
    </location>
</feature>
<accession>A0A2H0PYR5</accession>
<evidence type="ECO:0000313" key="2">
    <source>
        <dbReference type="EMBL" id="PIR26415.1"/>
    </source>
</evidence>
<dbReference type="AlphaFoldDB" id="A0A2H0PYR5"/>
<comment type="caution">
    <text evidence="2">The sequence shown here is derived from an EMBL/GenBank/DDBJ whole genome shotgun (WGS) entry which is preliminary data.</text>
</comment>
<protein>
    <submittedName>
        <fullName evidence="2">Uncharacterized protein</fullName>
    </submittedName>
</protein>